<dbReference type="Pfam" id="PF02678">
    <property type="entry name" value="Pirin"/>
    <property type="match status" value="1"/>
</dbReference>
<organism evidence="5 6">
    <name type="scientific">Hyalangium rubrum</name>
    <dbReference type="NCBI Taxonomy" id="3103134"/>
    <lineage>
        <taxon>Bacteria</taxon>
        <taxon>Pseudomonadati</taxon>
        <taxon>Myxococcota</taxon>
        <taxon>Myxococcia</taxon>
        <taxon>Myxococcales</taxon>
        <taxon>Cystobacterineae</taxon>
        <taxon>Archangiaceae</taxon>
        <taxon>Hyalangium</taxon>
    </lineage>
</organism>
<gene>
    <name evidence="5" type="ORF">SYV04_28460</name>
</gene>
<dbReference type="Proteomes" id="UP001291309">
    <property type="component" value="Unassembled WGS sequence"/>
</dbReference>
<dbReference type="PANTHER" id="PTHR13903">
    <property type="entry name" value="PIRIN-RELATED"/>
    <property type="match status" value="1"/>
</dbReference>
<dbReference type="RefSeq" id="WP_321549089.1">
    <property type="nucleotide sequence ID" value="NZ_JAXIVS010000011.1"/>
</dbReference>
<dbReference type="SUPFAM" id="SSF51182">
    <property type="entry name" value="RmlC-like cupins"/>
    <property type="match status" value="1"/>
</dbReference>
<dbReference type="InterPro" id="IPR008778">
    <property type="entry name" value="Pirin_C_dom"/>
</dbReference>
<dbReference type="EMBL" id="JAXIVS010000011">
    <property type="protein sequence ID" value="MDY7230363.1"/>
    <property type="molecule type" value="Genomic_DNA"/>
</dbReference>
<feature type="domain" description="Pirin C-terminal" evidence="4">
    <location>
        <begin position="177"/>
        <end position="280"/>
    </location>
</feature>
<protein>
    <submittedName>
        <fullName evidence="5">Pirin-like C-terminal cupin domain-containing protein</fullName>
    </submittedName>
</protein>
<dbReference type="InterPro" id="IPR014710">
    <property type="entry name" value="RmlC-like_jellyroll"/>
</dbReference>
<comment type="caution">
    <text evidence="5">The sequence shown here is derived from an EMBL/GenBank/DDBJ whole genome shotgun (WGS) entry which is preliminary data.</text>
</comment>
<dbReference type="PANTHER" id="PTHR13903:SF8">
    <property type="entry name" value="PIRIN"/>
    <property type="match status" value="1"/>
</dbReference>
<dbReference type="CDD" id="cd02247">
    <property type="entry name" value="cupin_pirin_C"/>
    <property type="match status" value="1"/>
</dbReference>
<keyword evidence="6" id="KW-1185">Reference proteome</keyword>
<name>A0ABU5HA62_9BACT</name>
<dbReference type="Gene3D" id="2.60.120.10">
    <property type="entry name" value="Jelly Rolls"/>
    <property type="match status" value="2"/>
</dbReference>
<evidence type="ECO:0000256" key="2">
    <source>
        <dbReference type="RuleBase" id="RU003457"/>
    </source>
</evidence>
<dbReference type="InterPro" id="IPR011051">
    <property type="entry name" value="RmlC_Cupin_sf"/>
</dbReference>
<reference evidence="5 6" key="1">
    <citation type="submission" date="2023-12" db="EMBL/GenBank/DDBJ databases">
        <title>the genome sequence of Hyalangium sp. s54d21.</title>
        <authorList>
            <person name="Zhang X."/>
        </authorList>
    </citation>
    <scope>NUCLEOTIDE SEQUENCE [LARGE SCALE GENOMIC DNA]</scope>
    <source>
        <strain evidence="6">s54d21</strain>
    </source>
</reference>
<evidence type="ECO:0000256" key="1">
    <source>
        <dbReference type="ARBA" id="ARBA00008416"/>
    </source>
</evidence>
<accession>A0ABU5HA62</accession>
<evidence type="ECO:0000259" key="3">
    <source>
        <dbReference type="Pfam" id="PF02678"/>
    </source>
</evidence>
<feature type="domain" description="Pirin N-terminal" evidence="3">
    <location>
        <begin position="31"/>
        <end position="123"/>
    </location>
</feature>
<dbReference type="PIRSF" id="PIRSF006232">
    <property type="entry name" value="Pirin"/>
    <property type="match status" value="1"/>
</dbReference>
<proteinExistence type="inferred from homology"/>
<sequence length="286" mass="31119">MSSPSLPRSVLKVVHPPRRTRSSDFSATQLGGPELQDAMDPFISIDHFEMRAPTFAPHPHAGFSAVTYLFEDSEVGFLNRDSLGHQLVIEPGELLWTQTGRGVVHEEYPVRRGSTVHGLQMFVNLASDKKFSEPSIFHTKGPSIPVIEGPGSRARVLVGSSNGRTAELRPPTDVTLLDVTLQAGGGFEHVQPTSDSLLVYVTAGTVLAGREDRRLDAGDVAVLGPDGDRLILRGTETPARLIVFGGRPLREPIVSQGPFVMNTQEQIERAVQDYQAGRMGRLEPVN</sequence>
<evidence type="ECO:0000313" key="5">
    <source>
        <dbReference type="EMBL" id="MDY7230363.1"/>
    </source>
</evidence>
<comment type="similarity">
    <text evidence="1 2">Belongs to the pirin family.</text>
</comment>
<evidence type="ECO:0000313" key="6">
    <source>
        <dbReference type="Proteomes" id="UP001291309"/>
    </source>
</evidence>
<evidence type="ECO:0000259" key="4">
    <source>
        <dbReference type="Pfam" id="PF05726"/>
    </source>
</evidence>
<dbReference type="InterPro" id="IPR003829">
    <property type="entry name" value="Pirin_N_dom"/>
</dbReference>
<dbReference type="InterPro" id="IPR012093">
    <property type="entry name" value="Pirin"/>
</dbReference>
<dbReference type="Pfam" id="PF05726">
    <property type="entry name" value="Pirin_C"/>
    <property type="match status" value="1"/>
</dbReference>